<evidence type="ECO:0000313" key="2">
    <source>
        <dbReference type="EMBL" id="QOW43854.1"/>
    </source>
</evidence>
<sequence>MLHYQIEFDDYRQHLIHVTLRFLANPTQVLALPTWIPGSYLIREFSKHIEAVKAYDEAGRILKIQKFEKNKWRLFNTDHELITVEYDVYAYDLSVRGAYVDQTRLYVNPACACLGLEGQEDKAIEVEVFLPNELKHFQLATGLAAKSLVKGRYTLKAKNYAELIDAPFELAEQTRFSFDAAGIPHEFVVSGKHAMNAARMQQDLEKICATEIAMFGSAPFQDYTFMTMATGSSYGGLEHPNSTSLITPRDDLPKANEPEEPSKEYQRFLGLCSHEYFHSWLVKFIRPDSFVNYDLNREGYTSLLWIFEGFTSYYDDLILLRSGVVNQESYIALLKAQIDRYLQNPGRAIQTVAESSFDAWVKFYRQDENSNHAGTSYYNKGCLVALCLDLGLRLRGSSLDALMRKLYDNAQQGIQVHERTIYELCQELTGDSWAEQINHLINTTEELPLDQLFPEFGLSYSLKNDKRLPLGLKLADKPEGVLVQAARRDGQAAQAGLSAHDVIIAIDGLKASSKLIEQYAKQSGSFTVHAFRRDELMQFEVNAAGSELTEVELKVEDQAKLDRWLKV</sequence>
<dbReference type="SUPFAM" id="SSF50156">
    <property type="entry name" value="PDZ domain-like"/>
    <property type="match status" value="1"/>
</dbReference>
<protein>
    <submittedName>
        <fullName evidence="2">M61 family metallopeptidase</fullName>
    </submittedName>
</protein>
<dbReference type="SMART" id="SM00228">
    <property type="entry name" value="PDZ"/>
    <property type="match status" value="1"/>
</dbReference>
<evidence type="ECO:0000259" key="1">
    <source>
        <dbReference type="PROSITE" id="PS50106"/>
    </source>
</evidence>
<reference evidence="2 3" key="1">
    <citation type="submission" date="2020-02" db="EMBL/GenBank/DDBJ databases">
        <title>Tigecycline-resistant Acinetobacter species from pigs and migratory birds.</title>
        <authorList>
            <person name="Chen C."/>
            <person name="Sun J."/>
            <person name="Liao X.-P."/>
            <person name="Liu Y.-H."/>
        </authorList>
    </citation>
    <scope>NUCLEOTIDE SEQUENCE [LARGE SCALE GENOMIC DNA]</scope>
    <source>
        <strain evidence="2 3">C15_T</strain>
    </source>
</reference>
<dbReference type="Gene3D" id="2.30.42.10">
    <property type="match status" value="1"/>
</dbReference>
<evidence type="ECO:0000313" key="3">
    <source>
        <dbReference type="Proteomes" id="UP000593812"/>
    </source>
</evidence>
<dbReference type="Proteomes" id="UP000593812">
    <property type="component" value="Chromosome"/>
</dbReference>
<dbReference type="InterPro" id="IPR036034">
    <property type="entry name" value="PDZ_sf"/>
</dbReference>
<name>A0A7S6VRZ8_9GAMM</name>
<dbReference type="InterPro" id="IPR027268">
    <property type="entry name" value="Peptidase_M4/M1_CTD_sf"/>
</dbReference>
<dbReference type="RefSeq" id="WP_180192199.1">
    <property type="nucleotide sequence ID" value="NZ_CP048654.1"/>
</dbReference>
<feature type="domain" description="PDZ" evidence="1">
    <location>
        <begin position="459"/>
        <end position="508"/>
    </location>
</feature>
<proteinExistence type="predicted"/>
<dbReference type="InterPro" id="IPR040756">
    <property type="entry name" value="Peptidase_M61_N"/>
</dbReference>
<dbReference type="Gene3D" id="2.60.40.3650">
    <property type="match status" value="1"/>
</dbReference>
<dbReference type="Gene3D" id="1.10.390.10">
    <property type="entry name" value="Neutral Protease Domain 2"/>
    <property type="match status" value="1"/>
</dbReference>
<dbReference type="Pfam" id="PF17899">
    <property type="entry name" value="Peptidase_M61_N"/>
    <property type="match status" value="1"/>
</dbReference>
<dbReference type="AlphaFoldDB" id="A0A7S6VRZ8"/>
<gene>
    <name evidence="2" type="ORF">G0027_14015</name>
</gene>
<organism evidence="2 3">
    <name type="scientific">Acinetobacter indicus</name>
    <dbReference type="NCBI Taxonomy" id="756892"/>
    <lineage>
        <taxon>Bacteria</taxon>
        <taxon>Pseudomonadati</taxon>
        <taxon>Pseudomonadota</taxon>
        <taxon>Gammaproteobacteria</taxon>
        <taxon>Moraxellales</taxon>
        <taxon>Moraxellaceae</taxon>
        <taxon>Acinetobacter</taxon>
    </lineage>
</organism>
<dbReference type="InterPro" id="IPR007963">
    <property type="entry name" value="Peptidase_M61_catalytic"/>
</dbReference>
<dbReference type="EMBL" id="CP048654">
    <property type="protein sequence ID" value="QOW43854.1"/>
    <property type="molecule type" value="Genomic_DNA"/>
</dbReference>
<accession>A0A7S6VRZ8</accession>
<dbReference type="PIRSF" id="PIRSF016493">
    <property type="entry name" value="Glycyl_aminpptds"/>
    <property type="match status" value="1"/>
</dbReference>
<dbReference type="PROSITE" id="PS50106">
    <property type="entry name" value="PDZ"/>
    <property type="match status" value="1"/>
</dbReference>
<dbReference type="SUPFAM" id="SSF55486">
    <property type="entry name" value="Metalloproteases ('zincins'), catalytic domain"/>
    <property type="match status" value="1"/>
</dbReference>
<dbReference type="InterPro" id="IPR001478">
    <property type="entry name" value="PDZ"/>
</dbReference>
<dbReference type="Pfam" id="PF05299">
    <property type="entry name" value="Peptidase_M61"/>
    <property type="match status" value="1"/>
</dbReference>
<dbReference type="InterPro" id="IPR024191">
    <property type="entry name" value="Peptidase_M61"/>
</dbReference>